<dbReference type="Pfam" id="PF00419">
    <property type="entry name" value="Fimbrial"/>
    <property type="match status" value="1"/>
</dbReference>
<dbReference type="Proteomes" id="UP000040841">
    <property type="component" value="Unassembled WGS sequence"/>
</dbReference>
<name>A0AA36PNS9_YERMO</name>
<gene>
    <name evidence="2" type="primary">mrfH_2</name>
    <name evidence="2" type="ORF">ERS008502_02267</name>
</gene>
<comment type="caution">
    <text evidence="2">The sequence shown here is derived from an EMBL/GenBank/DDBJ whole genome shotgun (WGS) entry which is preliminary data.</text>
</comment>
<sequence length="176" mass="19166">MRCLFCISILAVTVLFSIKYAMGTDVTLHGTLIESLPCTIKPGDESSEVGLGPISDKYLYQNQRTVGRLFQLHLENCDAKETKSMTMIFSGQENPNLPGLLALTTGSQAKGIGIGLETLLSKKLPLHIRSDEMLLSSGENIISLRAYVAAEETAISQRTIKPGSFSAISTFIFTYD</sequence>
<feature type="domain" description="Fimbrial-type adhesion" evidence="1">
    <location>
        <begin position="36"/>
        <end position="176"/>
    </location>
</feature>
<evidence type="ECO:0000313" key="3">
    <source>
        <dbReference type="Proteomes" id="UP000040841"/>
    </source>
</evidence>
<dbReference type="EMBL" id="CQBM01000004">
    <property type="protein sequence ID" value="CNI10700.1"/>
    <property type="molecule type" value="Genomic_DNA"/>
</dbReference>
<dbReference type="Gene3D" id="2.60.40.1090">
    <property type="entry name" value="Fimbrial-type adhesion domain"/>
    <property type="match status" value="1"/>
</dbReference>
<dbReference type="GO" id="GO:0043709">
    <property type="term" value="P:cell adhesion involved in single-species biofilm formation"/>
    <property type="evidence" value="ECO:0007669"/>
    <property type="project" value="TreeGrafter"/>
</dbReference>
<dbReference type="InterPro" id="IPR000259">
    <property type="entry name" value="Adhesion_dom_fimbrial"/>
</dbReference>
<dbReference type="InterPro" id="IPR050263">
    <property type="entry name" value="Bact_Fimbrial_Adh_Pro"/>
</dbReference>
<dbReference type="RefSeq" id="WP_050535648.1">
    <property type="nucleotide sequence ID" value="NZ_CABHYK010000037.1"/>
</dbReference>
<dbReference type="PANTHER" id="PTHR33420:SF26">
    <property type="entry name" value="FIMBRIAL SUBUNIT"/>
    <property type="match status" value="1"/>
</dbReference>
<dbReference type="InterPro" id="IPR036937">
    <property type="entry name" value="Adhesion_dom_fimbrial_sf"/>
</dbReference>
<proteinExistence type="predicted"/>
<accession>A0AA36PNS9</accession>
<reference evidence="2 3" key="1">
    <citation type="submission" date="2015-03" db="EMBL/GenBank/DDBJ databases">
        <authorList>
            <consortium name="Pathogen Informatics"/>
            <person name="Murphy D."/>
        </authorList>
    </citation>
    <scope>NUCLEOTIDE SEQUENCE [LARGE SCALE GENOMIC DNA]</scope>
    <source>
        <strain evidence="2 3">FE82747</strain>
    </source>
</reference>
<dbReference type="InterPro" id="IPR008966">
    <property type="entry name" value="Adhesion_dom_sf"/>
</dbReference>
<dbReference type="PANTHER" id="PTHR33420">
    <property type="entry name" value="FIMBRIAL SUBUNIT ELFA-RELATED"/>
    <property type="match status" value="1"/>
</dbReference>
<evidence type="ECO:0000313" key="2">
    <source>
        <dbReference type="EMBL" id="CNI10700.1"/>
    </source>
</evidence>
<evidence type="ECO:0000259" key="1">
    <source>
        <dbReference type="Pfam" id="PF00419"/>
    </source>
</evidence>
<dbReference type="SUPFAM" id="SSF49401">
    <property type="entry name" value="Bacterial adhesins"/>
    <property type="match status" value="1"/>
</dbReference>
<dbReference type="GO" id="GO:0009289">
    <property type="term" value="C:pilus"/>
    <property type="evidence" value="ECO:0007669"/>
    <property type="project" value="InterPro"/>
</dbReference>
<organism evidence="2 3">
    <name type="scientific">Yersinia mollaretii</name>
    <dbReference type="NCBI Taxonomy" id="33060"/>
    <lineage>
        <taxon>Bacteria</taxon>
        <taxon>Pseudomonadati</taxon>
        <taxon>Pseudomonadota</taxon>
        <taxon>Gammaproteobacteria</taxon>
        <taxon>Enterobacterales</taxon>
        <taxon>Yersiniaceae</taxon>
        <taxon>Yersinia</taxon>
    </lineage>
</organism>
<dbReference type="AlphaFoldDB" id="A0AA36PNS9"/>
<protein>
    <submittedName>
        <fullName evidence="2">Exported pilin protein</fullName>
    </submittedName>
</protein>